<organism evidence="2 3">
    <name type="scientific">Variovorax paradoxus</name>
    <dbReference type="NCBI Taxonomy" id="34073"/>
    <lineage>
        <taxon>Bacteria</taxon>
        <taxon>Pseudomonadati</taxon>
        <taxon>Pseudomonadota</taxon>
        <taxon>Betaproteobacteria</taxon>
        <taxon>Burkholderiales</taxon>
        <taxon>Comamonadaceae</taxon>
        <taxon>Variovorax</taxon>
    </lineage>
</organism>
<protein>
    <submittedName>
        <fullName evidence="2">Enamine deaminase RidA (YjgF/YER057c/UK114 family)</fullName>
    </submittedName>
</protein>
<feature type="region of interest" description="Disordered" evidence="1">
    <location>
        <begin position="1"/>
        <end position="21"/>
    </location>
</feature>
<dbReference type="CDD" id="cd02199">
    <property type="entry name" value="YjgF_YER057c_UK114_like_1"/>
    <property type="match status" value="1"/>
</dbReference>
<accession>A0AAE3XXZ6</accession>
<dbReference type="Proteomes" id="UP001184828">
    <property type="component" value="Unassembled WGS sequence"/>
</dbReference>
<comment type="caution">
    <text evidence="2">The sequence shown here is derived from an EMBL/GenBank/DDBJ whole genome shotgun (WGS) entry which is preliminary data.</text>
</comment>
<evidence type="ECO:0000313" key="3">
    <source>
        <dbReference type="Proteomes" id="UP001184828"/>
    </source>
</evidence>
<dbReference type="AlphaFoldDB" id="A0AAE3XXZ6"/>
<evidence type="ECO:0000313" key="2">
    <source>
        <dbReference type="EMBL" id="MDR6426730.1"/>
    </source>
</evidence>
<dbReference type="SUPFAM" id="SSF55298">
    <property type="entry name" value="YjgF-like"/>
    <property type="match status" value="1"/>
</dbReference>
<dbReference type="EMBL" id="JAVDQZ010000004">
    <property type="protein sequence ID" value="MDR6426730.1"/>
    <property type="molecule type" value="Genomic_DNA"/>
</dbReference>
<dbReference type="InterPro" id="IPR013813">
    <property type="entry name" value="Endoribo_LPSP/chorism_mut-like"/>
</dbReference>
<dbReference type="PANTHER" id="PTHR43760:SF1">
    <property type="entry name" value="ENDORIBONUCLEASE L-PSP_CHORISMATE MUTASE-LIKE DOMAIN-CONTAINING PROTEIN"/>
    <property type="match status" value="1"/>
</dbReference>
<dbReference type="Gene3D" id="3.30.1330.40">
    <property type="entry name" value="RutC-like"/>
    <property type="match status" value="1"/>
</dbReference>
<gene>
    <name evidence="2" type="ORF">J2738_002868</name>
</gene>
<evidence type="ECO:0000256" key="1">
    <source>
        <dbReference type="SAM" id="MobiDB-lite"/>
    </source>
</evidence>
<dbReference type="InterPro" id="IPR035959">
    <property type="entry name" value="RutC-like_sf"/>
</dbReference>
<dbReference type="InterPro" id="IPR006175">
    <property type="entry name" value="YjgF/YER057c/UK114"/>
</dbReference>
<dbReference type="Pfam" id="PF01042">
    <property type="entry name" value="Ribonuc_L-PSP"/>
    <property type="match status" value="1"/>
</dbReference>
<reference evidence="2" key="1">
    <citation type="submission" date="2023-07" db="EMBL/GenBank/DDBJ databases">
        <title>Sorghum-associated microbial communities from plants grown in Nebraska, USA.</title>
        <authorList>
            <person name="Schachtman D."/>
        </authorList>
    </citation>
    <scope>NUCLEOTIDE SEQUENCE</scope>
    <source>
        <strain evidence="2">DS2114</strain>
    </source>
</reference>
<sequence>MSASTPEQRLSMAGHRLPSAPEPRGHYAPFHLWQLQDGCIQLAVSGQTCRVEGVAVVGTCTPGASLEPARAAARIAMLNVLAAVAAACGGALPARLDTCRLRGFLRSTPDFAKHSAVLDAASELLQTAWPDALRPARTVVGVASLPDGAFIEIELDAVLPPATGAVPNGAP</sequence>
<proteinExistence type="predicted"/>
<name>A0AAE3XXZ6_VARPD</name>
<dbReference type="RefSeq" id="WP_309927642.1">
    <property type="nucleotide sequence ID" value="NZ_JAVDQZ010000004.1"/>
</dbReference>
<dbReference type="PANTHER" id="PTHR43760">
    <property type="entry name" value="ENDORIBONUCLEASE-RELATED"/>
    <property type="match status" value="1"/>
</dbReference>